<keyword evidence="2" id="KW-1003">Cell membrane</keyword>
<keyword evidence="9" id="KW-1185">Reference proteome</keyword>
<dbReference type="EMBL" id="CP046172">
    <property type="protein sequence ID" value="QIS10508.1"/>
    <property type="molecule type" value="Genomic_DNA"/>
</dbReference>
<evidence type="ECO:0000313" key="9">
    <source>
        <dbReference type="Proteomes" id="UP000503540"/>
    </source>
</evidence>
<proteinExistence type="predicted"/>
<feature type="transmembrane region" description="Helical" evidence="7">
    <location>
        <begin position="233"/>
        <end position="252"/>
    </location>
</feature>
<sequence length="397" mass="43040">MDAPFRSVPGPGRERWFRGASFTTLPGRGAAGDTALRRTSPLDPSVRARAVASAGTLAPDGRAACGSAHTARVSWIETPLTGGSALTSWHWDTSAVLVTAVLGAAYWAAWSVARRRGTAVRGGRAASFLAVGLGVWLLTGISVIGVYSDTLFWVRALQMLLLLYVVPFGLAAGKPVTVLRDALGPAGQARVDRVLASGFARAITYPAVSSLLILATPWLFYLSPWFEAVLRNGWADVLTRLLVVVIGFLYFYSRLQADPVPRRFTQSISLLITVFESLADGVLGIVLWLGPLLAAGYYAEVGRTWGPDARMDQIIGAGVIWLLGDVLGLPFLLVLMRSFAADERRKAAQVDAELDAAEAKRRSRRTVRAAAPEPEDEPQASGLWWENDPQLRERFRR</sequence>
<dbReference type="KEGG" id="nah:F5544_13095"/>
<evidence type="ECO:0000256" key="1">
    <source>
        <dbReference type="ARBA" id="ARBA00004651"/>
    </source>
</evidence>
<feature type="transmembrane region" description="Helical" evidence="7">
    <location>
        <begin position="194"/>
        <end position="221"/>
    </location>
</feature>
<dbReference type="InterPro" id="IPR019108">
    <property type="entry name" value="Caa3_assmbl_CtaG-rel"/>
</dbReference>
<feature type="transmembrane region" description="Helical" evidence="7">
    <location>
        <begin position="94"/>
        <end position="113"/>
    </location>
</feature>
<reference evidence="8 9" key="1">
    <citation type="journal article" date="2019" name="ACS Chem. Biol.">
        <title>Identification and Mobilization of a Cryptic Antibiotic Biosynthesis Gene Locus from a Human-Pathogenic Nocardia Isolate.</title>
        <authorList>
            <person name="Herisse M."/>
            <person name="Ishida K."/>
            <person name="Porter J.L."/>
            <person name="Howden B."/>
            <person name="Hertweck C."/>
            <person name="Stinear T.P."/>
            <person name="Pidot S.J."/>
        </authorList>
    </citation>
    <scope>NUCLEOTIDE SEQUENCE [LARGE SCALE GENOMIC DNA]</scope>
    <source>
        <strain evidence="8 9">AUSMDU00012717</strain>
    </source>
</reference>
<feature type="transmembrane region" description="Helical" evidence="7">
    <location>
        <begin position="264"/>
        <end position="294"/>
    </location>
</feature>
<dbReference type="Pfam" id="PF09678">
    <property type="entry name" value="Caa3_CtaG"/>
    <property type="match status" value="1"/>
</dbReference>
<feature type="transmembrane region" description="Helical" evidence="7">
    <location>
        <begin position="153"/>
        <end position="173"/>
    </location>
</feature>
<dbReference type="GO" id="GO:0005886">
    <property type="term" value="C:plasma membrane"/>
    <property type="evidence" value="ECO:0007669"/>
    <property type="project" value="UniProtKB-SubCell"/>
</dbReference>
<feature type="transmembrane region" description="Helical" evidence="7">
    <location>
        <begin position="314"/>
        <end position="336"/>
    </location>
</feature>
<gene>
    <name evidence="8" type="ORF">F5544_13095</name>
</gene>
<comment type="subcellular location">
    <subcellularLocation>
        <location evidence="1">Cell membrane</location>
        <topology evidence="1">Multi-pass membrane protein</topology>
    </subcellularLocation>
</comment>
<feature type="region of interest" description="Disordered" evidence="6">
    <location>
        <begin position="355"/>
        <end position="397"/>
    </location>
</feature>
<evidence type="ECO:0000313" key="8">
    <source>
        <dbReference type="EMBL" id="QIS10508.1"/>
    </source>
</evidence>
<evidence type="ECO:0000256" key="3">
    <source>
        <dbReference type="ARBA" id="ARBA00022692"/>
    </source>
</evidence>
<protein>
    <submittedName>
        <fullName evidence="8">Cytochrome c oxidase assembly protein</fullName>
    </submittedName>
</protein>
<accession>A0A6G9YBG5</accession>
<organism evidence="8 9">
    <name type="scientific">Nocardia arthritidis</name>
    <dbReference type="NCBI Taxonomy" id="228602"/>
    <lineage>
        <taxon>Bacteria</taxon>
        <taxon>Bacillati</taxon>
        <taxon>Actinomycetota</taxon>
        <taxon>Actinomycetes</taxon>
        <taxon>Mycobacteriales</taxon>
        <taxon>Nocardiaceae</taxon>
        <taxon>Nocardia</taxon>
    </lineage>
</organism>
<dbReference type="Proteomes" id="UP000503540">
    <property type="component" value="Chromosome"/>
</dbReference>
<keyword evidence="4 7" id="KW-1133">Transmembrane helix</keyword>
<evidence type="ECO:0000256" key="6">
    <source>
        <dbReference type="SAM" id="MobiDB-lite"/>
    </source>
</evidence>
<feature type="transmembrane region" description="Helical" evidence="7">
    <location>
        <begin position="125"/>
        <end position="147"/>
    </location>
</feature>
<evidence type="ECO:0000256" key="4">
    <source>
        <dbReference type="ARBA" id="ARBA00022989"/>
    </source>
</evidence>
<keyword evidence="3 7" id="KW-0812">Transmembrane</keyword>
<keyword evidence="5 7" id="KW-0472">Membrane</keyword>
<evidence type="ECO:0000256" key="2">
    <source>
        <dbReference type="ARBA" id="ARBA00022475"/>
    </source>
</evidence>
<evidence type="ECO:0000256" key="5">
    <source>
        <dbReference type="ARBA" id="ARBA00023136"/>
    </source>
</evidence>
<dbReference type="AlphaFoldDB" id="A0A6G9YBG5"/>
<name>A0A6G9YBG5_9NOCA</name>
<evidence type="ECO:0000256" key="7">
    <source>
        <dbReference type="SAM" id="Phobius"/>
    </source>
</evidence>